<accession>A0A1F6WJA0</accession>
<dbReference type="InterPro" id="IPR029063">
    <property type="entry name" value="SAM-dependent_MTases_sf"/>
</dbReference>
<evidence type="ECO:0000313" key="2">
    <source>
        <dbReference type="EMBL" id="OGI81960.1"/>
    </source>
</evidence>
<feature type="domain" description="Methyltransferase" evidence="1">
    <location>
        <begin position="43"/>
        <end position="139"/>
    </location>
</feature>
<dbReference type="Proteomes" id="UP000179880">
    <property type="component" value="Unassembled WGS sequence"/>
</dbReference>
<dbReference type="PANTHER" id="PTHR43591:SF24">
    <property type="entry name" value="2-METHOXY-6-POLYPRENYL-1,4-BENZOQUINOL METHYLASE, MITOCHONDRIAL"/>
    <property type="match status" value="1"/>
</dbReference>
<dbReference type="EMBL" id="MFUH01000016">
    <property type="protein sequence ID" value="OGI81960.1"/>
    <property type="molecule type" value="Genomic_DNA"/>
</dbReference>
<dbReference type="Pfam" id="PF13649">
    <property type="entry name" value="Methyltransf_25"/>
    <property type="match status" value="1"/>
</dbReference>
<dbReference type="AlphaFoldDB" id="A0A1F6WJA0"/>
<name>A0A1F6WJA0_9BACT</name>
<proteinExistence type="predicted"/>
<dbReference type="InterPro" id="IPR041698">
    <property type="entry name" value="Methyltransf_25"/>
</dbReference>
<comment type="caution">
    <text evidence="2">The sequence shown here is derived from an EMBL/GenBank/DDBJ whole genome shotgun (WGS) entry which is preliminary data.</text>
</comment>
<dbReference type="GO" id="GO:0008168">
    <property type="term" value="F:methyltransferase activity"/>
    <property type="evidence" value="ECO:0007669"/>
    <property type="project" value="TreeGrafter"/>
</dbReference>
<evidence type="ECO:0000313" key="3">
    <source>
        <dbReference type="Proteomes" id="UP000179880"/>
    </source>
</evidence>
<dbReference type="CDD" id="cd02440">
    <property type="entry name" value="AdoMet_MTases"/>
    <property type="match status" value="1"/>
</dbReference>
<dbReference type="SUPFAM" id="SSF53335">
    <property type="entry name" value="S-adenosyl-L-methionine-dependent methyltransferases"/>
    <property type="match status" value="1"/>
</dbReference>
<evidence type="ECO:0000259" key="1">
    <source>
        <dbReference type="Pfam" id="PF13649"/>
    </source>
</evidence>
<gene>
    <name evidence="2" type="ORF">A3B93_02330</name>
</gene>
<organism evidence="2 3">
    <name type="scientific">Candidatus Nomurabacteria bacterium RIFCSPHIGHO2_02_FULL_42_24</name>
    <dbReference type="NCBI Taxonomy" id="1801757"/>
    <lineage>
        <taxon>Bacteria</taxon>
        <taxon>Candidatus Nomuraibacteriota</taxon>
    </lineage>
</organism>
<reference evidence="2 3" key="1">
    <citation type="journal article" date="2016" name="Nat. Commun.">
        <title>Thousands of microbial genomes shed light on interconnected biogeochemical processes in an aquifer system.</title>
        <authorList>
            <person name="Anantharaman K."/>
            <person name="Brown C.T."/>
            <person name="Hug L.A."/>
            <person name="Sharon I."/>
            <person name="Castelle C.J."/>
            <person name="Probst A.J."/>
            <person name="Thomas B.C."/>
            <person name="Singh A."/>
            <person name="Wilkins M.J."/>
            <person name="Karaoz U."/>
            <person name="Brodie E.L."/>
            <person name="Williams K.H."/>
            <person name="Hubbard S.S."/>
            <person name="Banfield J.F."/>
        </authorList>
    </citation>
    <scope>NUCLEOTIDE SEQUENCE [LARGE SCALE GENOMIC DNA]</scope>
</reference>
<protein>
    <recommendedName>
        <fullName evidence="1">Methyltransferase domain-containing protein</fullName>
    </recommendedName>
</protein>
<dbReference type="PANTHER" id="PTHR43591">
    <property type="entry name" value="METHYLTRANSFERASE"/>
    <property type="match status" value="1"/>
</dbReference>
<dbReference type="Gene3D" id="3.40.50.150">
    <property type="entry name" value="Vaccinia Virus protein VP39"/>
    <property type="match status" value="1"/>
</dbReference>
<sequence>MDYQEQKKYFERAYKTGTDIWTRMPYRAKGTLLTQNLKPGATVLDIGSGRGYWAFELAKLGFKVIGIDYLKGVVEKANKEVVDRSLEGQVRFVEADGLDIPFADHSFDAACDFGLLQHFKPEDFIAYETEIARVVRAGGYFLLVVLSKETRSFLNLSPKGSPEHRFESDDTSFYFFDFEEIRQLFVKDFEIIKEEIEFMPAPHDSVAYISVLMKHK</sequence>